<dbReference type="Proteomes" id="UP000568050">
    <property type="component" value="Unassembled WGS sequence"/>
</dbReference>
<dbReference type="EMBL" id="JACHWP010000001">
    <property type="protein sequence ID" value="MBB3022357.1"/>
    <property type="molecule type" value="Genomic_DNA"/>
</dbReference>
<gene>
    <name evidence="1" type="ORF">FHX50_000605</name>
</gene>
<organism evidence="1 2">
    <name type="scientific">Helcobacillus massiliensis</name>
    <dbReference type="NCBI Taxonomy" id="521392"/>
    <lineage>
        <taxon>Bacteria</taxon>
        <taxon>Bacillati</taxon>
        <taxon>Actinomycetota</taxon>
        <taxon>Actinomycetes</taxon>
        <taxon>Micrococcales</taxon>
        <taxon>Dermabacteraceae</taxon>
        <taxon>Helcobacillus</taxon>
    </lineage>
</organism>
<sequence>MDQNTGERAFATLECSIDARFCAMATEDLSAFDSIVAPPGAAGA</sequence>
<name>A0A839QY80_9MICO</name>
<evidence type="ECO:0000313" key="2">
    <source>
        <dbReference type="Proteomes" id="UP000568050"/>
    </source>
</evidence>
<proteinExistence type="predicted"/>
<comment type="caution">
    <text evidence="1">The sequence shown here is derived from an EMBL/GenBank/DDBJ whole genome shotgun (WGS) entry which is preliminary data.</text>
</comment>
<protein>
    <submittedName>
        <fullName evidence="1">Uncharacterized protein</fullName>
    </submittedName>
</protein>
<accession>A0A839QY80</accession>
<keyword evidence="2" id="KW-1185">Reference proteome</keyword>
<reference evidence="1 2" key="1">
    <citation type="submission" date="2020-08" db="EMBL/GenBank/DDBJ databases">
        <title>Sequencing the genomes of 1000 actinobacteria strains.</title>
        <authorList>
            <person name="Klenk H.-P."/>
        </authorList>
    </citation>
    <scope>NUCLEOTIDE SEQUENCE [LARGE SCALE GENOMIC DNA]</scope>
    <source>
        <strain evidence="1 2">DSM 23040</strain>
    </source>
</reference>
<evidence type="ECO:0000313" key="1">
    <source>
        <dbReference type="EMBL" id="MBB3022357.1"/>
    </source>
</evidence>
<dbReference type="AlphaFoldDB" id="A0A839QY80"/>